<keyword evidence="1" id="KW-0378">Hydrolase</keyword>
<dbReference type="SUPFAM" id="SSF69336">
    <property type="entry name" value="Alpha subunit of glutamate synthase, C-terminal domain"/>
    <property type="match status" value="1"/>
</dbReference>
<dbReference type="InterPro" id="IPR017550">
    <property type="entry name" value="Formylmethanofuran_DH_suC"/>
</dbReference>
<dbReference type="Gene3D" id="2.160.20.60">
    <property type="entry name" value="Glutamate synthase, alpha subunit, C-terminal domain"/>
    <property type="match status" value="1"/>
</dbReference>
<keyword evidence="2" id="KW-1185">Reference proteome</keyword>
<dbReference type="PANTHER" id="PTHR39673:SF5">
    <property type="entry name" value="TUNGSTEN-CONTAINING FORMYLMETHANOFURAN DEHYDROGENASE 2 SUBUNIT C"/>
    <property type="match status" value="1"/>
</dbReference>
<protein>
    <submittedName>
        <fullName evidence="1">Formyltransferase/hydrolase complex Fhc subunit C</fullName>
    </submittedName>
</protein>
<organism evidence="1 2">
    <name type="scientific">Candidatus Thiodiazotropha endolucinida</name>
    <dbReference type="NCBI Taxonomy" id="1655433"/>
    <lineage>
        <taxon>Bacteria</taxon>
        <taxon>Pseudomonadati</taxon>
        <taxon>Pseudomonadota</taxon>
        <taxon>Gammaproteobacteria</taxon>
        <taxon>Chromatiales</taxon>
        <taxon>Sedimenticolaceae</taxon>
        <taxon>Candidatus Thiodiazotropha</taxon>
    </lineage>
</organism>
<dbReference type="PANTHER" id="PTHR39673">
    <property type="entry name" value="TUNGSTEN FORMYLMETHANOFURAN DEHYDROGENASE, SUBUNIT C (FWDC)"/>
    <property type="match status" value="1"/>
</dbReference>
<name>A0A7Z0VJS8_9GAMM</name>
<dbReference type="Proteomes" id="UP000094769">
    <property type="component" value="Unassembled WGS sequence"/>
</dbReference>
<proteinExistence type="predicted"/>
<reference evidence="1 2" key="1">
    <citation type="submission" date="2016-06" db="EMBL/GenBank/DDBJ databases">
        <title>Genome sequence of endosymbiont of Candidatus Endolucinida thiodiazotropha.</title>
        <authorList>
            <person name="Poehlein A."/>
            <person name="Koenig S."/>
            <person name="Heiden S.E."/>
            <person name="Thuermer A."/>
            <person name="Voget S."/>
            <person name="Daniel R."/>
            <person name="Markert S."/>
            <person name="Gros O."/>
            <person name="Schweder T."/>
        </authorList>
    </citation>
    <scope>NUCLEOTIDE SEQUENCE [LARGE SCALE GENOMIC DNA]</scope>
    <source>
        <strain evidence="1 2">COS</strain>
    </source>
</reference>
<dbReference type="OrthoDB" id="8562860at2"/>
<sequence length="270" mass="28384">MSALTLKLKHSLSQRLDMSPFTPAHLAGKKVGEIASIPLWLGNRRVDAAELFAIDGKVTDQIVIQSESDRLDGIGAGMTSGKIMIEGKAGAYLGCGMRDGTIQVSGNVGVAAGCAMQGGHLEIAGNAGDFLGGAITGERQGMRGGIIILKGDAGDRAGDLMRRGTILIGGNCGDYCVSRMVAGTMVVLGQCGEQAGMAMRRGTLILTRPPVSMPATFNDNGRHHLNFLTLLIQSFKDQPPFSNLAERGNQVHRWLGDLSCGGQGEILICY</sequence>
<gene>
    <name evidence="1" type="primary">fhcC</name>
    <name evidence="1" type="ORF">CODIS_33530</name>
</gene>
<dbReference type="NCBIfam" id="TIGR03122">
    <property type="entry name" value="one_C_dehyd_C"/>
    <property type="match status" value="1"/>
</dbReference>
<dbReference type="GO" id="GO:0046914">
    <property type="term" value="F:transition metal ion binding"/>
    <property type="evidence" value="ECO:0007669"/>
    <property type="project" value="InterPro"/>
</dbReference>
<dbReference type="GO" id="GO:0018493">
    <property type="term" value="F:formylmethanofuran dehydrogenase activity"/>
    <property type="evidence" value="ECO:0007669"/>
    <property type="project" value="InterPro"/>
</dbReference>
<comment type="caution">
    <text evidence="1">The sequence shown here is derived from an EMBL/GenBank/DDBJ whole genome shotgun (WGS) entry which is preliminary data.</text>
</comment>
<dbReference type="InterPro" id="IPR036485">
    <property type="entry name" value="Glu_synth_asu_C_sf"/>
</dbReference>
<dbReference type="GO" id="GO:0016787">
    <property type="term" value="F:hydrolase activity"/>
    <property type="evidence" value="ECO:0007669"/>
    <property type="project" value="UniProtKB-KW"/>
</dbReference>
<keyword evidence="1" id="KW-0808">Transferase</keyword>
<dbReference type="GO" id="GO:0016740">
    <property type="term" value="F:transferase activity"/>
    <property type="evidence" value="ECO:0007669"/>
    <property type="project" value="UniProtKB-KW"/>
</dbReference>
<evidence type="ECO:0000313" key="2">
    <source>
        <dbReference type="Proteomes" id="UP000094769"/>
    </source>
</evidence>
<accession>A0A7Z0VJS8</accession>
<dbReference type="GO" id="GO:0015948">
    <property type="term" value="P:methanogenesis"/>
    <property type="evidence" value="ECO:0007669"/>
    <property type="project" value="InterPro"/>
</dbReference>
<dbReference type="RefSeq" id="WP_069127100.1">
    <property type="nucleotide sequence ID" value="NZ_MARB01000022.1"/>
</dbReference>
<dbReference type="EMBL" id="MARB01000022">
    <property type="protein sequence ID" value="ODJ86434.1"/>
    <property type="molecule type" value="Genomic_DNA"/>
</dbReference>
<dbReference type="AlphaFoldDB" id="A0A7Z0VJS8"/>
<evidence type="ECO:0000313" key="1">
    <source>
        <dbReference type="EMBL" id="ODJ86434.1"/>
    </source>
</evidence>